<accession>A0ABD3H8J5</accession>
<protein>
    <recommendedName>
        <fullName evidence="7">Matrin-type domain-containing protein</fullName>
    </recommendedName>
</protein>
<dbReference type="AlphaFoldDB" id="A0ABD3H8J5"/>
<dbReference type="PROSITE" id="PS50171">
    <property type="entry name" value="ZF_MATRIN"/>
    <property type="match status" value="1"/>
</dbReference>
<feature type="region of interest" description="Disordered" evidence="6">
    <location>
        <begin position="263"/>
        <end position="283"/>
    </location>
</feature>
<dbReference type="InterPro" id="IPR041591">
    <property type="entry name" value="OCRE"/>
</dbReference>
<keyword evidence="5" id="KW-0539">Nucleus</keyword>
<proteinExistence type="predicted"/>
<sequence>MLVHVCRSNAAKAGLVMGSGCTYHYWVSQGNKWCDYCKIYISNNATSIRIHEFGQRHKDNVAKKLAAIRKDNAVKEKEKLQAAKDLEKIEAQARKSYERDLAAIRRADARAETSNLSEEARPAALGGTSEVAGARESRVSTPASDTEWTYDESTGYHFNAATGYYYDPNSGLYYSDVLGKWTTQDEALKASQDSKLGTTPERVKGSKLSLGGVPQIQADYQSRAVTTATSDKGKDQTPAKEGGVSVRPVTKKQIPVGVGKGVASSLEIGKRKREEKTGQVSNEEAAALAAREAARKRTQEREKALLGLYQAY</sequence>
<dbReference type="EMBL" id="JBJQOH010000004">
    <property type="protein sequence ID" value="KAL3686817.1"/>
    <property type="molecule type" value="Genomic_DNA"/>
</dbReference>
<evidence type="ECO:0000259" key="7">
    <source>
        <dbReference type="PROSITE" id="PS50171"/>
    </source>
</evidence>
<dbReference type="Pfam" id="PF06220">
    <property type="entry name" value="zf-U1"/>
    <property type="match status" value="1"/>
</dbReference>
<dbReference type="InterPro" id="IPR013085">
    <property type="entry name" value="U1-CZ_Znf_C2H2"/>
</dbReference>
<evidence type="ECO:0000256" key="4">
    <source>
        <dbReference type="ARBA" id="ARBA00022833"/>
    </source>
</evidence>
<feature type="region of interest" description="Disordered" evidence="6">
    <location>
        <begin position="223"/>
        <end position="245"/>
    </location>
</feature>
<dbReference type="SUPFAM" id="SSF57667">
    <property type="entry name" value="beta-beta-alpha zinc fingers"/>
    <property type="match status" value="1"/>
</dbReference>
<dbReference type="PANTHER" id="PTHR13173">
    <property type="entry name" value="WW DOMAIN BINDING PROTEIN 4"/>
    <property type="match status" value="1"/>
</dbReference>
<organism evidence="8 9">
    <name type="scientific">Riccia sorocarpa</name>
    <dbReference type="NCBI Taxonomy" id="122646"/>
    <lineage>
        <taxon>Eukaryota</taxon>
        <taxon>Viridiplantae</taxon>
        <taxon>Streptophyta</taxon>
        <taxon>Embryophyta</taxon>
        <taxon>Marchantiophyta</taxon>
        <taxon>Marchantiopsida</taxon>
        <taxon>Marchantiidae</taxon>
        <taxon>Marchantiales</taxon>
        <taxon>Ricciaceae</taxon>
        <taxon>Riccia</taxon>
    </lineage>
</organism>
<dbReference type="GO" id="GO:0008270">
    <property type="term" value="F:zinc ion binding"/>
    <property type="evidence" value="ECO:0007669"/>
    <property type="project" value="UniProtKB-KW"/>
</dbReference>
<dbReference type="PANTHER" id="PTHR13173:SF10">
    <property type="entry name" value="WW DOMAIN-BINDING PROTEIN 4"/>
    <property type="match status" value="1"/>
</dbReference>
<evidence type="ECO:0000313" key="9">
    <source>
        <dbReference type="Proteomes" id="UP001633002"/>
    </source>
</evidence>
<evidence type="ECO:0000256" key="6">
    <source>
        <dbReference type="SAM" id="MobiDB-lite"/>
    </source>
</evidence>
<reference evidence="8 9" key="1">
    <citation type="submission" date="2024-09" db="EMBL/GenBank/DDBJ databases">
        <title>Chromosome-scale assembly of Riccia sorocarpa.</title>
        <authorList>
            <person name="Paukszto L."/>
        </authorList>
    </citation>
    <scope>NUCLEOTIDE SEQUENCE [LARGE SCALE GENOMIC DNA]</scope>
    <source>
        <strain evidence="8">LP-2024</strain>
        <tissue evidence="8">Aerial parts of the thallus</tissue>
    </source>
</reference>
<evidence type="ECO:0000256" key="2">
    <source>
        <dbReference type="ARBA" id="ARBA00022723"/>
    </source>
</evidence>
<dbReference type="InterPro" id="IPR003604">
    <property type="entry name" value="Matrin/U1-like-C_Znf_C2H2"/>
</dbReference>
<feature type="region of interest" description="Disordered" evidence="6">
    <location>
        <begin position="111"/>
        <end position="147"/>
    </location>
</feature>
<keyword evidence="9" id="KW-1185">Reference proteome</keyword>
<dbReference type="InterPro" id="IPR040023">
    <property type="entry name" value="WBP4"/>
</dbReference>
<dbReference type="InterPro" id="IPR036236">
    <property type="entry name" value="Znf_C2H2_sf"/>
</dbReference>
<dbReference type="InterPro" id="IPR000690">
    <property type="entry name" value="Matrin/U1-C_Znf_C2H2"/>
</dbReference>
<name>A0ABD3H8J5_9MARC</name>
<dbReference type="GO" id="GO:0005634">
    <property type="term" value="C:nucleus"/>
    <property type="evidence" value="ECO:0007669"/>
    <property type="project" value="UniProtKB-SubCell"/>
</dbReference>
<evidence type="ECO:0000313" key="8">
    <source>
        <dbReference type="EMBL" id="KAL3686817.1"/>
    </source>
</evidence>
<comment type="caution">
    <text evidence="8">The sequence shown here is derived from an EMBL/GenBank/DDBJ whole genome shotgun (WGS) entry which is preliminary data.</text>
</comment>
<gene>
    <name evidence="8" type="ORF">R1sor_013126</name>
</gene>
<keyword evidence="3" id="KW-0863">Zinc-finger</keyword>
<feature type="domain" description="Matrin-type" evidence="7">
    <location>
        <begin position="32"/>
        <end position="63"/>
    </location>
</feature>
<evidence type="ECO:0000256" key="5">
    <source>
        <dbReference type="ARBA" id="ARBA00023242"/>
    </source>
</evidence>
<comment type="subcellular location">
    <subcellularLocation>
        <location evidence="1">Nucleus</location>
    </subcellularLocation>
</comment>
<dbReference type="Pfam" id="PF17780">
    <property type="entry name" value="OCRE"/>
    <property type="match status" value="1"/>
</dbReference>
<dbReference type="SMART" id="SM00451">
    <property type="entry name" value="ZnF_U1"/>
    <property type="match status" value="1"/>
</dbReference>
<feature type="compositionally biased region" description="Basic and acidic residues" evidence="6">
    <location>
        <begin position="268"/>
        <end position="277"/>
    </location>
</feature>
<keyword evidence="4" id="KW-0862">Zinc</keyword>
<dbReference type="Proteomes" id="UP001633002">
    <property type="component" value="Unassembled WGS sequence"/>
</dbReference>
<keyword evidence="2" id="KW-0479">Metal-binding</keyword>
<dbReference type="Gene3D" id="3.30.160.60">
    <property type="entry name" value="Classic Zinc Finger"/>
    <property type="match status" value="1"/>
</dbReference>
<evidence type="ECO:0000256" key="1">
    <source>
        <dbReference type="ARBA" id="ARBA00004123"/>
    </source>
</evidence>
<evidence type="ECO:0000256" key="3">
    <source>
        <dbReference type="ARBA" id="ARBA00022771"/>
    </source>
</evidence>